<feature type="transmembrane region" description="Helical" evidence="1">
    <location>
        <begin position="81"/>
        <end position="99"/>
    </location>
</feature>
<dbReference type="Proteomes" id="UP000219439">
    <property type="component" value="Unassembled WGS sequence"/>
</dbReference>
<feature type="transmembrane region" description="Helical" evidence="1">
    <location>
        <begin position="6"/>
        <end position="23"/>
    </location>
</feature>
<dbReference type="Pfam" id="PF14108">
    <property type="entry name" value="ABA4-like"/>
    <property type="match status" value="1"/>
</dbReference>
<protein>
    <recommendedName>
        <fullName evidence="4">DUF4281 domain-containing protein</fullName>
    </recommendedName>
</protein>
<organism evidence="2 3">
    <name type="scientific">Cohaesibacter gelatinilyticus</name>
    <dbReference type="NCBI Taxonomy" id="372072"/>
    <lineage>
        <taxon>Bacteria</taxon>
        <taxon>Pseudomonadati</taxon>
        <taxon>Pseudomonadota</taxon>
        <taxon>Alphaproteobacteria</taxon>
        <taxon>Hyphomicrobiales</taxon>
        <taxon>Cohaesibacteraceae</taxon>
    </lineage>
</organism>
<reference evidence="2 3" key="1">
    <citation type="submission" date="2017-09" db="EMBL/GenBank/DDBJ databases">
        <authorList>
            <person name="Ehlers B."/>
            <person name="Leendertz F.H."/>
        </authorList>
    </citation>
    <scope>NUCLEOTIDE SEQUENCE [LARGE SCALE GENOMIC DNA]</scope>
    <source>
        <strain evidence="2 3">DSM 18289</strain>
    </source>
</reference>
<feature type="transmembrane region" description="Helical" evidence="1">
    <location>
        <begin position="35"/>
        <end position="55"/>
    </location>
</feature>
<evidence type="ECO:0000313" key="3">
    <source>
        <dbReference type="Proteomes" id="UP000219439"/>
    </source>
</evidence>
<keyword evidence="1" id="KW-1133">Transmembrane helix</keyword>
<feature type="transmembrane region" description="Helical" evidence="1">
    <location>
        <begin position="111"/>
        <end position="134"/>
    </location>
</feature>
<dbReference type="AlphaFoldDB" id="A0A285PJA8"/>
<gene>
    <name evidence="2" type="ORF">SAMN06265368_4477</name>
</gene>
<evidence type="ECO:0000313" key="2">
    <source>
        <dbReference type="EMBL" id="SNZ21357.1"/>
    </source>
</evidence>
<dbReference type="RefSeq" id="WP_097155740.1">
    <property type="nucleotide sequence ID" value="NZ_OBEL01000008.1"/>
</dbReference>
<evidence type="ECO:0000256" key="1">
    <source>
        <dbReference type="SAM" id="Phobius"/>
    </source>
</evidence>
<proteinExistence type="predicted"/>
<keyword evidence="3" id="KW-1185">Reference proteome</keyword>
<dbReference type="EMBL" id="OBEL01000008">
    <property type="protein sequence ID" value="SNZ21357.1"/>
    <property type="molecule type" value="Genomic_DNA"/>
</dbReference>
<dbReference type="OrthoDB" id="345237at2"/>
<keyword evidence="1" id="KW-0812">Transmembrane</keyword>
<keyword evidence="1" id="KW-0472">Membrane</keyword>
<accession>A0A285PJA8</accession>
<name>A0A285PJA8_9HYPH</name>
<sequence>MNDLFVAVNLLALVGWCFLIFAPKAEITRIALNNMLLPGLLCLIYSAFLITEIFLRAGSGEGGFTSITAVQGLFSAPNGVLLGWTHYLAFDLFVGIWIVERARFQNRWPLILILISCMLFGPLGLLLFLGQQAIMQRVSI</sequence>
<dbReference type="InterPro" id="IPR025461">
    <property type="entry name" value="ABA4-like"/>
</dbReference>
<evidence type="ECO:0008006" key="4">
    <source>
        <dbReference type="Google" id="ProtNLM"/>
    </source>
</evidence>